<dbReference type="PANTHER" id="PTHR15503">
    <property type="entry name" value="LDOC1 RELATED"/>
    <property type="match status" value="1"/>
</dbReference>
<evidence type="ECO:0000313" key="1">
    <source>
        <dbReference type="EMBL" id="KAH6596497.1"/>
    </source>
</evidence>
<evidence type="ECO:0000313" key="2">
    <source>
        <dbReference type="Proteomes" id="UP001648503"/>
    </source>
</evidence>
<dbReference type="InterPro" id="IPR032567">
    <property type="entry name" value="RTL1-rel"/>
</dbReference>
<reference evidence="1 2" key="1">
    <citation type="submission" date="2021-02" db="EMBL/GenBank/DDBJ databases">
        <title>Variation within the Batrachochytrium salamandrivorans European outbreak.</title>
        <authorList>
            <person name="Kelly M."/>
            <person name="Pasmans F."/>
            <person name="Shea T.P."/>
            <person name="Munoz J.F."/>
            <person name="Carranza S."/>
            <person name="Cuomo C.A."/>
            <person name="Martel A."/>
        </authorList>
    </citation>
    <scope>NUCLEOTIDE SEQUENCE [LARGE SCALE GENOMIC DNA]</scope>
    <source>
        <strain evidence="1 2">AMFP18/2</strain>
    </source>
</reference>
<dbReference type="Gene3D" id="2.40.70.10">
    <property type="entry name" value="Acid Proteases"/>
    <property type="match status" value="1"/>
</dbReference>
<proteinExistence type="predicted"/>
<dbReference type="CDD" id="cd00303">
    <property type="entry name" value="retropepsin_like"/>
    <property type="match status" value="1"/>
</dbReference>
<organism evidence="1 2">
    <name type="scientific">Batrachochytrium salamandrivorans</name>
    <dbReference type="NCBI Taxonomy" id="1357716"/>
    <lineage>
        <taxon>Eukaryota</taxon>
        <taxon>Fungi</taxon>
        <taxon>Fungi incertae sedis</taxon>
        <taxon>Chytridiomycota</taxon>
        <taxon>Chytridiomycota incertae sedis</taxon>
        <taxon>Chytridiomycetes</taxon>
        <taxon>Rhizophydiales</taxon>
        <taxon>Rhizophydiales incertae sedis</taxon>
        <taxon>Batrachochytrium</taxon>
    </lineage>
</organism>
<comment type="caution">
    <text evidence="1">The sequence shown here is derived from an EMBL/GenBank/DDBJ whole genome shotgun (WGS) entry which is preliminary data.</text>
</comment>
<dbReference type="PANTHER" id="PTHR15503:SF22">
    <property type="entry name" value="TRANSPOSON TY3-I GAG POLYPROTEIN"/>
    <property type="match status" value="1"/>
</dbReference>
<dbReference type="Pfam" id="PF13975">
    <property type="entry name" value="gag-asp_proteas"/>
    <property type="match status" value="1"/>
</dbReference>
<dbReference type="InterPro" id="IPR021109">
    <property type="entry name" value="Peptidase_aspartic_dom_sf"/>
</dbReference>
<dbReference type="EMBL" id="JAFCIX010000224">
    <property type="protein sequence ID" value="KAH6596497.1"/>
    <property type="molecule type" value="Genomic_DNA"/>
</dbReference>
<gene>
    <name evidence="1" type="ORF">BASA50_005077</name>
</gene>
<keyword evidence="2" id="KW-1185">Reference proteome</keyword>
<dbReference type="Proteomes" id="UP001648503">
    <property type="component" value="Unassembled WGS sequence"/>
</dbReference>
<accession>A0ABQ8FDQ1</accession>
<sequence length="337" mass="37290">MGVRGTEVVLAPRGETGSFTQMPPTSLLYSHQPAKLNLSNSLNLDPTFSDPSILVSTLSSLKKLLLPGTLRLGPLSHVDTFFVDCGADDLFMDSKLAADLQIPLLELSTPITLRLADGDSSSSLTHRTVPLQLHIGNHVETATFYVADLCHGFILGYSWLERHNPRINWVSRMVEFDSSYCLENCCVVSSRIQGLGKPPDTSKTFELPLAPNTILTPVDLSPISCSLPDPFHLAQCKPTCIPLLKHHQFPMSVYLRTFCPVFLHYFQRTRPKLLRRIETSTALSISSPVVSLFMARSTSRLVRKIKSCKNGSIQDFSCSGMANIKESQGLLGIWNLF</sequence>
<dbReference type="SUPFAM" id="SSF50630">
    <property type="entry name" value="Acid proteases"/>
    <property type="match status" value="1"/>
</dbReference>
<evidence type="ECO:0008006" key="3">
    <source>
        <dbReference type="Google" id="ProtNLM"/>
    </source>
</evidence>
<name>A0ABQ8FDQ1_9FUNG</name>
<protein>
    <recommendedName>
        <fullName evidence="3">Peptidase A2 domain-containing protein</fullName>
    </recommendedName>
</protein>